<name>A0AAD7FD11_9AGAR</name>
<keyword evidence="1" id="KW-0862">Zinc</keyword>
<sequence>FGDEAAEKNTFRANNDSIPLAIFSLAKNGISPPLTLFMPDSLDRIRSSNVKTMKHGTGESTKVTVMDVSDFPNEDDLDQATWTTCYNRFLTFVEVASGEKIFRGFAAHFNEMLSDPALATWFQAYRAFDKRVRAQFFTKPYIIDVKDGKYRLALQSAKDTFLLSYKFSAGPSGTSSSGSRGRGGKSGKEREGGHGSKPYDRAPNRKRPLLCFRCGRSGHSAVGCEESDPSRHRRAFVISATRDGLFRLSDRRAVCMGFNCGKCEISGRAHALHICSLCGDAHHGAVECTCN</sequence>
<evidence type="ECO:0000256" key="1">
    <source>
        <dbReference type="PROSITE-ProRule" id="PRU00047"/>
    </source>
</evidence>
<protein>
    <recommendedName>
        <fullName evidence="3">CCHC-type domain-containing protein</fullName>
    </recommendedName>
</protein>
<feature type="non-terminal residue" evidence="4">
    <location>
        <position position="291"/>
    </location>
</feature>
<feature type="region of interest" description="Disordered" evidence="2">
    <location>
        <begin position="169"/>
        <end position="204"/>
    </location>
</feature>
<evidence type="ECO:0000313" key="5">
    <source>
        <dbReference type="Proteomes" id="UP001221142"/>
    </source>
</evidence>
<dbReference type="GO" id="GO:0003676">
    <property type="term" value="F:nucleic acid binding"/>
    <property type="evidence" value="ECO:0007669"/>
    <property type="project" value="InterPro"/>
</dbReference>
<evidence type="ECO:0000313" key="4">
    <source>
        <dbReference type="EMBL" id="KAJ7613012.1"/>
    </source>
</evidence>
<dbReference type="InterPro" id="IPR001878">
    <property type="entry name" value="Znf_CCHC"/>
</dbReference>
<feature type="compositionally biased region" description="Basic and acidic residues" evidence="2">
    <location>
        <begin position="186"/>
        <end position="203"/>
    </location>
</feature>
<feature type="compositionally biased region" description="Low complexity" evidence="2">
    <location>
        <begin position="169"/>
        <end position="179"/>
    </location>
</feature>
<keyword evidence="1" id="KW-0863">Zinc-finger</keyword>
<dbReference type="AlphaFoldDB" id="A0AAD7FD11"/>
<dbReference type="PROSITE" id="PS50158">
    <property type="entry name" value="ZF_CCHC"/>
    <property type="match status" value="1"/>
</dbReference>
<evidence type="ECO:0000256" key="2">
    <source>
        <dbReference type="SAM" id="MobiDB-lite"/>
    </source>
</evidence>
<keyword evidence="5" id="KW-1185">Reference proteome</keyword>
<feature type="non-terminal residue" evidence="4">
    <location>
        <position position="1"/>
    </location>
</feature>
<evidence type="ECO:0000259" key="3">
    <source>
        <dbReference type="PROSITE" id="PS50158"/>
    </source>
</evidence>
<feature type="domain" description="CCHC-type" evidence="3">
    <location>
        <begin position="211"/>
        <end position="226"/>
    </location>
</feature>
<comment type="caution">
    <text evidence="4">The sequence shown here is derived from an EMBL/GenBank/DDBJ whole genome shotgun (WGS) entry which is preliminary data.</text>
</comment>
<dbReference type="GO" id="GO:0008270">
    <property type="term" value="F:zinc ion binding"/>
    <property type="evidence" value="ECO:0007669"/>
    <property type="project" value="UniProtKB-KW"/>
</dbReference>
<accession>A0AAD7FD11</accession>
<proteinExistence type="predicted"/>
<gene>
    <name evidence="4" type="ORF">FB45DRAFT_729304</name>
</gene>
<dbReference type="EMBL" id="JARKIF010000029">
    <property type="protein sequence ID" value="KAJ7613012.1"/>
    <property type="molecule type" value="Genomic_DNA"/>
</dbReference>
<dbReference type="Proteomes" id="UP001221142">
    <property type="component" value="Unassembled WGS sequence"/>
</dbReference>
<reference evidence="4" key="1">
    <citation type="submission" date="2023-03" db="EMBL/GenBank/DDBJ databases">
        <title>Massive genome expansion in bonnet fungi (Mycena s.s.) driven by repeated elements and novel gene families across ecological guilds.</title>
        <authorList>
            <consortium name="Lawrence Berkeley National Laboratory"/>
            <person name="Harder C.B."/>
            <person name="Miyauchi S."/>
            <person name="Viragh M."/>
            <person name="Kuo A."/>
            <person name="Thoen E."/>
            <person name="Andreopoulos B."/>
            <person name="Lu D."/>
            <person name="Skrede I."/>
            <person name="Drula E."/>
            <person name="Henrissat B."/>
            <person name="Morin E."/>
            <person name="Kohler A."/>
            <person name="Barry K."/>
            <person name="LaButti K."/>
            <person name="Morin E."/>
            <person name="Salamov A."/>
            <person name="Lipzen A."/>
            <person name="Mereny Z."/>
            <person name="Hegedus B."/>
            <person name="Baldrian P."/>
            <person name="Stursova M."/>
            <person name="Weitz H."/>
            <person name="Taylor A."/>
            <person name="Grigoriev I.V."/>
            <person name="Nagy L.G."/>
            <person name="Martin F."/>
            <person name="Kauserud H."/>
        </authorList>
    </citation>
    <scope>NUCLEOTIDE SEQUENCE</scope>
    <source>
        <strain evidence="4">9284</strain>
    </source>
</reference>
<organism evidence="4 5">
    <name type="scientific">Roridomyces roridus</name>
    <dbReference type="NCBI Taxonomy" id="1738132"/>
    <lineage>
        <taxon>Eukaryota</taxon>
        <taxon>Fungi</taxon>
        <taxon>Dikarya</taxon>
        <taxon>Basidiomycota</taxon>
        <taxon>Agaricomycotina</taxon>
        <taxon>Agaricomycetes</taxon>
        <taxon>Agaricomycetidae</taxon>
        <taxon>Agaricales</taxon>
        <taxon>Marasmiineae</taxon>
        <taxon>Mycenaceae</taxon>
        <taxon>Roridomyces</taxon>
    </lineage>
</organism>
<keyword evidence="1" id="KW-0479">Metal-binding</keyword>